<gene>
    <name evidence="4" type="ORF">DFJ65_0007</name>
</gene>
<proteinExistence type="predicted"/>
<dbReference type="EMBL" id="QTUA01000001">
    <property type="protein sequence ID" value="REF29081.1"/>
    <property type="molecule type" value="Genomic_DNA"/>
</dbReference>
<reference evidence="4 5" key="1">
    <citation type="submission" date="2018-08" db="EMBL/GenBank/DDBJ databases">
        <title>Sequencing the genomes of 1000 actinobacteria strains.</title>
        <authorList>
            <person name="Klenk H.-P."/>
        </authorList>
    </citation>
    <scope>NUCLEOTIDE SEQUENCE [LARGE SCALE GENOMIC DNA]</scope>
    <source>
        <strain evidence="4 5">DSM 22967</strain>
    </source>
</reference>
<dbReference type="SUPFAM" id="SSF54001">
    <property type="entry name" value="Cysteine proteinases"/>
    <property type="match status" value="1"/>
</dbReference>
<dbReference type="Proteomes" id="UP000256253">
    <property type="component" value="Unassembled WGS sequence"/>
</dbReference>
<name>A0A3D9UWC6_9MICO</name>
<comment type="catalytic activity">
    <reaction evidence="1">
        <text>Hydrolyzes the link between N-acetylmuramoyl residues and L-amino acid residues in certain cell-wall glycopeptides.</text>
        <dbReference type="EC" id="3.5.1.28"/>
    </reaction>
</comment>
<organism evidence="4 5">
    <name type="scientific">Calidifontibacter indicus</name>
    <dbReference type="NCBI Taxonomy" id="419650"/>
    <lineage>
        <taxon>Bacteria</taxon>
        <taxon>Bacillati</taxon>
        <taxon>Actinomycetota</taxon>
        <taxon>Actinomycetes</taxon>
        <taxon>Micrococcales</taxon>
        <taxon>Dermacoccaceae</taxon>
        <taxon>Calidifontibacter</taxon>
    </lineage>
</organism>
<protein>
    <recommendedName>
        <fullName evidence="2">N-acetylmuramoyl-L-alanine amidase</fullName>
        <ecNumber evidence="2">3.5.1.28</ecNumber>
    </recommendedName>
</protein>
<dbReference type="Pfam" id="PF05257">
    <property type="entry name" value="CHAP"/>
    <property type="match status" value="1"/>
</dbReference>
<dbReference type="EC" id="3.5.1.28" evidence="2"/>
<dbReference type="RefSeq" id="WP_170143938.1">
    <property type="nucleotide sequence ID" value="NZ_QTUA01000001.1"/>
</dbReference>
<sequence>MKKATRSIGVGLAGLVVAAGGAIGVGASQSDAAPGTVQTASARLNIRSGPSTGASVVGSVAKGRRVNIICQTYGTAVSGTYRTSKIWDKIGPGQYVSDAFVYTGSNGFVAPKCGAEKKPPAPSNDGLTRKWGNTIGYNTGASGQCTWGAYNKFKQYSGVYPLVRGNAKDMPGNARANGWTVTYEPHVNSMVVFQPGVHGANRTYGHVAWVTAVRGKTIDIVEMNYKGKYVYNTRSVTDVSGMQYILAPKAR</sequence>
<dbReference type="InterPro" id="IPR007921">
    <property type="entry name" value="CHAP_dom"/>
</dbReference>
<feature type="domain" description="Peptidase C51" evidence="3">
    <location>
        <begin position="120"/>
        <end position="246"/>
    </location>
</feature>
<dbReference type="Gene3D" id="2.30.30.40">
    <property type="entry name" value="SH3 Domains"/>
    <property type="match status" value="1"/>
</dbReference>
<dbReference type="AlphaFoldDB" id="A0A3D9UWC6"/>
<dbReference type="InterPro" id="IPR038765">
    <property type="entry name" value="Papain-like_cys_pep_sf"/>
</dbReference>
<evidence type="ECO:0000256" key="2">
    <source>
        <dbReference type="ARBA" id="ARBA00011901"/>
    </source>
</evidence>
<dbReference type="Gene3D" id="3.90.1720.10">
    <property type="entry name" value="endopeptidase domain like (from Nostoc punctiforme)"/>
    <property type="match status" value="1"/>
</dbReference>
<evidence type="ECO:0000313" key="5">
    <source>
        <dbReference type="Proteomes" id="UP000256253"/>
    </source>
</evidence>
<evidence type="ECO:0000256" key="1">
    <source>
        <dbReference type="ARBA" id="ARBA00001561"/>
    </source>
</evidence>
<dbReference type="PROSITE" id="PS50911">
    <property type="entry name" value="CHAP"/>
    <property type="match status" value="1"/>
</dbReference>
<dbReference type="GO" id="GO:0008745">
    <property type="term" value="F:N-acetylmuramoyl-L-alanine amidase activity"/>
    <property type="evidence" value="ECO:0007669"/>
    <property type="project" value="UniProtKB-EC"/>
</dbReference>
<evidence type="ECO:0000259" key="3">
    <source>
        <dbReference type="PROSITE" id="PS50911"/>
    </source>
</evidence>
<comment type="caution">
    <text evidence="4">The sequence shown here is derived from an EMBL/GenBank/DDBJ whole genome shotgun (WGS) entry which is preliminary data.</text>
</comment>
<dbReference type="InterPro" id="IPR003646">
    <property type="entry name" value="SH3-like_bac-type"/>
</dbReference>
<dbReference type="Pfam" id="PF08239">
    <property type="entry name" value="SH3_3"/>
    <property type="match status" value="1"/>
</dbReference>
<evidence type="ECO:0000313" key="4">
    <source>
        <dbReference type="EMBL" id="REF29081.1"/>
    </source>
</evidence>
<accession>A0A3D9UWC6</accession>
<keyword evidence="5" id="KW-1185">Reference proteome</keyword>